<comment type="subunit">
    <text evidence="3">Interacts with incompletely assembled mitochondrial NADH:ubiquinone oxidoreductase complex (complex I).</text>
</comment>
<comment type="caution">
    <text evidence="6">The sequence shown here is derived from an EMBL/GenBank/DDBJ whole genome shotgun (WGS) entry which is preliminary data.</text>
</comment>
<dbReference type="STRING" id="8496.A0A151P3T4"/>
<sequence>MQWRELRRGRALRRQNTENAYIQNHYGDDVTAAHFVLSNGGGARFKDQSHWVRAGKNAMAGLLPYLDDPKSRPVVAIDLSGSSLTCTGLENLVWLKHLEFLDLSACPHLDDWALTRLHPLGETLCHLSLARCPRITERGLACLHLLPNLLHLDVSELPAVAQQGLMCILLEDMLPNCQILGLKEAPPPPLAGSQSQPGVGSH</sequence>
<evidence type="ECO:0000256" key="5">
    <source>
        <dbReference type="ARBA" id="ARBA00076566"/>
    </source>
</evidence>
<evidence type="ECO:0000256" key="3">
    <source>
        <dbReference type="ARBA" id="ARBA00062608"/>
    </source>
</evidence>
<organism evidence="6 7">
    <name type="scientific">Alligator mississippiensis</name>
    <name type="common">American alligator</name>
    <dbReference type="NCBI Taxonomy" id="8496"/>
    <lineage>
        <taxon>Eukaryota</taxon>
        <taxon>Metazoa</taxon>
        <taxon>Chordata</taxon>
        <taxon>Craniata</taxon>
        <taxon>Vertebrata</taxon>
        <taxon>Euteleostomi</taxon>
        <taxon>Archelosauria</taxon>
        <taxon>Archosauria</taxon>
        <taxon>Crocodylia</taxon>
        <taxon>Alligatoridae</taxon>
        <taxon>Alligatorinae</taxon>
        <taxon>Alligator</taxon>
    </lineage>
</organism>
<evidence type="ECO:0000256" key="2">
    <source>
        <dbReference type="ARBA" id="ARBA00057777"/>
    </source>
</evidence>
<dbReference type="Proteomes" id="UP000050525">
    <property type="component" value="Unassembled WGS sequence"/>
</dbReference>
<evidence type="ECO:0000256" key="4">
    <source>
        <dbReference type="ARBA" id="ARBA00072316"/>
    </source>
</evidence>
<dbReference type="AlphaFoldDB" id="A0A151P3T4"/>
<dbReference type="eggNOG" id="KOG3864">
    <property type="taxonomic scope" value="Eukaryota"/>
</dbReference>
<dbReference type="EMBL" id="AKHW03001141">
    <property type="protein sequence ID" value="KYO43724.1"/>
    <property type="molecule type" value="Genomic_DNA"/>
</dbReference>
<keyword evidence="7" id="KW-1185">Reference proteome</keyword>
<proteinExistence type="inferred from homology"/>
<name>A0A151P3T4_ALLMI</name>
<dbReference type="Gene3D" id="3.80.10.10">
    <property type="entry name" value="Ribonuclease Inhibitor"/>
    <property type="match status" value="1"/>
</dbReference>
<reference evidence="6 7" key="1">
    <citation type="journal article" date="2012" name="Genome Biol.">
        <title>Sequencing three crocodilian genomes to illuminate the evolution of archosaurs and amniotes.</title>
        <authorList>
            <person name="St John J.A."/>
            <person name="Braun E.L."/>
            <person name="Isberg S.R."/>
            <person name="Miles L.G."/>
            <person name="Chong A.Y."/>
            <person name="Gongora J."/>
            <person name="Dalzell P."/>
            <person name="Moran C."/>
            <person name="Bed'hom B."/>
            <person name="Abzhanov A."/>
            <person name="Burgess S.C."/>
            <person name="Cooksey A.M."/>
            <person name="Castoe T.A."/>
            <person name="Crawford N.G."/>
            <person name="Densmore L.D."/>
            <person name="Drew J.C."/>
            <person name="Edwards S.V."/>
            <person name="Faircloth B.C."/>
            <person name="Fujita M.K."/>
            <person name="Greenwold M.J."/>
            <person name="Hoffmann F.G."/>
            <person name="Howard J.M."/>
            <person name="Iguchi T."/>
            <person name="Janes D.E."/>
            <person name="Khan S.Y."/>
            <person name="Kohno S."/>
            <person name="de Koning A.J."/>
            <person name="Lance S.L."/>
            <person name="McCarthy F.M."/>
            <person name="McCormack J.E."/>
            <person name="Merchant M.E."/>
            <person name="Peterson D.G."/>
            <person name="Pollock D.D."/>
            <person name="Pourmand N."/>
            <person name="Raney B.J."/>
            <person name="Roessler K.A."/>
            <person name="Sanford J.R."/>
            <person name="Sawyer R.H."/>
            <person name="Schmidt C.J."/>
            <person name="Triplett E.W."/>
            <person name="Tuberville T.D."/>
            <person name="Venegas-Anaya M."/>
            <person name="Howard J.T."/>
            <person name="Jarvis E.D."/>
            <person name="Guillette L.J.Jr."/>
            <person name="Glenn T.C."/>
            <person name="Green R.E."/>
            <person name="Ray D.A."/>
        </authorList>
    </citation>
    <scope>NUCLEOTIDE SEQUENCE [LARGE SCALE GENOMIC DNA]</scope>
    <source>
        <strain evidence="6">KSC_2009_1</strain>
    </source>
</reference>
<evidence type="ECO:0000256" key="1">
    <source>
        <dbReference type="ARBA" id="ARBA00006901"/>
    </source>
</evidence>
<evidence type="ECO:0000313" key="7">
    <source>
        <dbReference type="Proteomes" id="UP000050525"/>
    </source>
</evidence>
<comment type="function">
    <text evidence="2">Required for the assembly of the mitochondrial NADH:ubiquinone oxidoreductase complex (complex I). Involved in the assembly of the distal region of complex I.</text>
</comment>
<dbReference type="FunFam" id="3.80.10.10:FF:000168">
    <property type="entry name" value="Distal membrane arm assembly complex 2"/>
    <property type="match status" value="1"/>
</dbReference>
<dbReference type="eggNOG" id="KOG2182">
    <property type="taxonomic scope" value="Eukaryota"/>
</dbReference>
<dbReference type="InterPro" id="IPR032675">
    <property type="entry name" value="LRR_dom_sf"/>
</dbReference>
<gene>
    <name evidence="6" type="primary">ATP5SL</name>
    <name evidence="6" type="ORF">Y1Q_0019561</name>
</gene>
<evidence type="ECO:0000313" key="6">
    <source>
        <dbReference type="EMBL" id="KYO43724.1"/>
    </source>
</evidence>
<accession>A0A151P3T4</accession>
<dbReference type="SUPFAM" id="SSF52047">
    <property type="entry name" value="RNI-like"/>
    <property type="match status" value="1"/>
</dbReference>
<protein>
    <recommendedName>
        <fullName evidence="4">Distal membrane-arm assembly complex protein 2</fullName>
    </recommendedName>
    <alternativeName>
        <fullName evidence="5">ATP synthase subunit s-like protein</fullName>
    </alternativeName>
</protein>
<comment type="similarity">
    <text evidence="1">Belongs to the ATP synthase subunit s family.</text>
</comment>